<accession>A0A0A9FWK9</accession>
<evidence type="ECO:0000313" key="2">
    <source>
        <dbReference type="EMBL" id="JAE12758.1"/>
    </source>
</evidence>
<name>A0A0A9FWK9_ARUDO</name>
<evidence type="ECO:0000256" key="1">
    <source>
        <dbReference type="SAM" id="MobiDB-lite"/>
    </source>
</evidence>
<dbReference type="AlphaFoldDB" id="A0A0A9FWK9"/>
<proteinExistence type="predicted"/>
<protein>
    <submittedName>
        <fullName evidence="2">Uncharacterized protein</fullName>
    </submittedName>
</protein>
<dbReference type="EMBL" id="GBRH01185138">
    <property type="protein sequence ID" value="JAE12758.1"/>
    <property type="molecule type" value="Transcribed_RNA"/>
</dbReference>
<sequence>MLGPVFRCCQTSPAMPSVLRAASLNFFPTMPNISLKFSLAPAVTNPQMPPNQDHNHQSTKQPIEPNTRRT</sequence>
<feature type="region of interest" description="Disordered" evidence="1">
    <location>
        <begin position="42"/>
        <end position="70"/>
    </location>
</feature>
<reference evidence="2" key="1">
    <citation type="submission" date="2014-09" db="EMBL/GenBank/DDBJ databases">
        <authorList>
            <person name="Magalhaes I.L.F."/>
            <person name="Oliveira U."/>
            <person name="Santos F.R."/>
            <person name="Vidigal T.H.D.A."/>
            <person name="Brescovit A.D."/>
            <person name="Santos A.J."/>
        </authorList>
    </citation>
    <scope>NUCLEOTIDE SEQUENCE</scope>
    <source>
        <tissue evidence="2">Shoot tissue taken approximately 20 cm above the soil surface</tissue>
    </source>
</reference>
<organism evidence="2">
    <name type="scientific">Arundo donax</name>
    <name type="common">Giant reed</name>
    <name type="synonym">Donax arundinaceus</name>
    <dbReference type="NCBI Taxonomy" id="35708"/>
    <lineage>
        <taxon>Eukaryota</taxon>
        <taxon>Viridiplantae</taxon>
        <taxon>Streptophyta</taxon>
        <taxon>Embryophyta</taxon>
        <taxon>Tracheophyta</taxon>
        <taxon>Spermatophyta</taxon>
        <taxon>Magnoliopsida</taxon>
        <taxon>Liliopsida</taxon>
        <taxon>Poales</taxon>
        <taxon>Poaceae</taxon>
        <taxon>PACMAD clade</taxon>
        <taxon>Arundinoideae</taxon>
        <taxon>Arundineae</taxon>
        <taxon>Arundo</taxon>
    </lineage>
</organism>
<reference evidence="2" key="2">
    <citation type="journal article" date="2015" name="Data Brief">
        <title>Shoot transcriptome of the giant reed, Arundo donax.</title>
        <authorList>
            <person name="Barrero R.A."/>
            <person name="Guerrero F.D."/>
            <person name="Moolhuijzen P."/>
            <person name="Goolsby J.A."/>
            <person name="Tidwell J."/>
            <person name="Bellgard S.E."/>
            <person name="Bellgard M.I."/>
        </authorList>
    </citation>
    <scope>NUCLEOTIDE SEQUENCE</scope>
    <source>
        <tissue evidence="2">Shoot tissue taken approximately 20 cm above the soil surface</tissue>
    </source>
</reference>